<feature type="compositionally biased region" description="Basic and acidic residues" evidence="1">
    <location>
        <begin position="66"/>
        <end position="95"/>
    </location>
</feature>
<dbReference type="PANTHER" id="PTHR21567">
    <property type="entry name" value="CLASP"/>
    <property type="match status" value="1"/>
</dbReference>
<feature type="compositionally biased region" description="Polar residues" evidence="1">
    <location>
        <begin position="130"/>
        <end position="139"/>
    </location>
</feature>
<organism evidence="3 4">
    <name type="scientific">Molorchus minor</name>
    <dbReference type="NCBI Taxonomy" id="1323400"/>
    <lineage>
        <taxon>Eukaryota</taxon>
        <taxon>Metazoa</taxon>
        <taxon>Ecdysozoa</taxon>
        <taxon>Arthropoda</taxon>
        <taxon>Hexapoda</taxon>
        <taxon>Insecta</taxon>
        <taxon>Pterygota</taxon>
        <taxon>Neoptera</taxon>
        <taxon>Endopterygota</taxon>
        <taxon>Coleoptera</taxon>
        <taxon>Polyphaga</taxon>
        <taxon>Cucujiformia</taxon>
        <taxon>Chrysomeloidea</taxon>
        <taxon>Cerambycidae</taxon>
        <taxon>Lamiinae</taxon>
        <taxon>Monochamini</taxon>
        <taxon>Molorchus</taxon>
    </lineage>
</organism>
<proteinExistence type="predicted"/>
<comment type="caution">
    <text evidence="3">The sequence shown here is derived from an EMBL/GenBank/DDBJ whole genome shotgun (WGS) entry which is preliminary data.</text>
</comment>
<feature type="region of interest" description="Disordered" evidence="1">
    <location>
        <begin position="66"/>
        <end position="102"/>
    </location>
</feature>
<evidence type="ECO:0000313" key="3">
    <source>
        <dbReference type="EMBL" id="KAJ8979932.1"/>
    </source>
</evidence>
<dbReference type="EMBL" id="JAPWTJ010000302">
    <property type="protein sequence ID" value="KAJ8979932.1"/>
    <property type="molecule type" value="Genomic_DNA"/>
</dbReference>
<keyword evidence="4" id="KW-1185">Reference proteome</keyword>
<name>A0ABQ9JPT6_9CUCU</name>
<gene>
    <name evidence="3" type="ORF">NQ317_003674</name>
</gene>
<dbReference type="Gene3D" id="1.25.10.10">
    <property type="entry name" value="Leucine-rich Repeat Variant"/>
    <property type="match status" value="1"/>
</dbReference>
<dbReference type="SMART" id="SM01349">
    <property type="entry name" value="TOG"/>
    <property type="match status" value="1"/>
</dbReference>
<feature type="region of interest" description="Disordered" evidence="1">
    <location>
        <begin position="130"/>
        <end position="249"/>
    </location>
</feature>
<dbReference type="PANTHER" id="PTHR21567:SF88">
    <property type="entry name" value="TOG DOMAIN-CONTAINING PROTEIN"/>
    <property type="match status" value="1"/>
</dbReference>
<evidence type="ECO:0000259" key="2">
    <source>
        <dbReference type="SMART" id="SM01349"/>
    </source>
</evidence>
<feature type="compositionally biased region" description="Polar residues" evidence="1">
    <location>
        <begin position="148"/>
        <end position="159"/>
    </location>
</feature>
<reference evidence="3" key="1">
    <citation type="journal article" date="2023" name="Insect Mol. Biol.">
        <title>Genome sequencing provides insights into the evolution of gene families encoding plant cell wall-degrading enzymes in longhorned beetles.</title>
        <authorList>
            <person name="Shin N.R."/>
            <person name="Okamura Y."/>
            <person name="Kirsch R."/>
            <person name="Pauchet Y."/>
        </authorList>
    </citation>
    <scope>NUCLEOTIDE SEQUENCE</scope>
    <source>
        <strain evidence="3">MMC_N1</strain>
    </source>
</reference>
<protein>
    <recommendedName>
        <fullName evidence="2">TOG domain-containing protein</fullName>
    </recommendedName>
</protein>
<feature type="compositionally biased region" description="Low complexity" evidence="1">
    <location>
        <begin position="237"/>
        <end position="249"/>
    </location>
</feature>
<accession>A0ABQ9JPT6</accession>
<dbReference type="SUPFAM" id="SSF48371">
    <property type="entry name" value="ARM repeat"/>
    <property type="match status" value="1"/>
</dbReference>
<dbReference type="InterPro" id="IPR034085">
    <property type="entry name" value="TOG"/>
</dbReference>
<dbReference type="Proteomes" id="UP001162164">
    <property type="component" value="Unassembled WGS sequence"/>
</dbReference>
<evidence type="ECO:0000313" key="4">
    <source>
        <dbReference type="Proteomes" id="UP001162164"/>
    </source>
</evidence>
<dbReference type="InterPro" id="IPR016024">
    <property type="entry name" value="ARM-type_fold"/>
</dbReference>
<sequence>MPQTLVESVGCSHPGHKGSPLFLLNDRRPLKLLSPTKESKAQKVEICRESFTQTSKTLLALVKEMEKGKLSPDSLSPKKDVGENKDDKLTSERKSNIKPCLDSPEKRNEFNFLSGYNRTKPVRYFCQARATSSIEQDPSPSKPRRSMSFMSPTISSGNKDQGKEIRCLNKLISPTRRGRSASPKKNQNEVIKPKKVPYIDISEESIQERNDTSELQYTDKSKPSVDRSTREIKSGNTKSSGTLGSATSASSTDSILCQALNKLRDPDWNVALRGLAEIVEMCRILDADFAYPHMTVINQRLIELMKSPRSHVCRTACQAVGHLFEYVKDTRRPEFDEIVDTLLCRTADANKFIRHDANLALDCLVTHISTFHTVRALSSKGPTHKNPLVRIATARLLVCAIILAGPQNILNPNGNEFTRKRIILNMVRFLEDKDMDTRKYGERIYKLFYKDRIFDIYLKRYLERDVVTKIKKCLKPYNGEQL</sequence>
<evidence type="ECO:0000256" key="1">
    <source>
        <dbReference type="SAM" id="MobiDB-lite"/>
    </source>
</evidence>
<dbReference type="InterPro" id="IPR011989">
    <property type="entry name" value="ARM-like"/>
</dbReference>
<feature type="domain" description="TOG" evidence="2">
    <location>
        <begin position="248"/>
        <end position="476"/>
    </location>
</feature>
<feature type="compositionally biased region" description="Basic and acidic residues" evidence="1">
    <location>
        <begin position="206"/>
        <end position="233"/>
    </location>
</feature>